<dbReference type="GO" id="GO:0005737">
    <property type="term" value="C:cytoplasm"/>
    <property type="evidence" value="ECO:0007669"/>
    <property type="project" value="UniProtKB-ARBA"/>
</dbReference>
<keyword evidence="3 8" id="KW-0812">Transmembrane</keyword>
<evidence type="ECO:0000256" key="1">
    <source>
        <dbReference type="ARBA" id="ARBA00004141"/>
    </source>
</evidence>
<feature type="transmembrane region" description="Helical" evidence="8">
    <location>
        <begin position="83"/>
        <end position="104"/>
    </location>
</feature>
<reference evidence="9 10" key="1">
    <citation type="submission" date="2015-07" db="EMBL/GenBank/DDBJ databases">
        <title>High-quality genome of monoxenous trypanosomatid Leptomonas pyrrhocoris.</title>
        <authorList>
            <person name="Flegontov P."/>
            <person name="Butenko A."/>
            <person name="Firsov S."/>
            <person name="Vlcek C."/>
            <person name="Logacheva M.D."/>
            <person name="Field M."/>
            <person name="Filatov D."/>
            <person name="Flegontova O."/>
            <person name="Gerasimov E."/>
            <person name="Jackson A.P."/>
            <person name="Kelly S."/>
            <person name="Opperdoes F."/>
            <person name="O'Reilly A."/>
            <person name="Votypka J."/>
            <person name="Yurchenko V."/>
            <person name="Lukes J."/>
        </authorList>
    </citation>
    <scope>NUCLEOTIDE SEQUENCE [LARGE SCALE GENOMIC DNA]</scope>
    <source>
        <strain evidence="9">H10</strain>
    </source>
</reference>
<proteinExistence type="inferred from homology"/>
<dbReference type="PANTHER" id="PTHR23137">
    <property type="entry name" value="VESICLE TRANSPORT PROTEIN-RELATED"/>
    <property type="match status" value="1"/>
</dbReference>
<keyword evidence="4 8" id="KW-0653">Protein transport</keyword>
<dbReference type="AlphaFoldDB" id="A0A0M9G3U1"/>
<feature type="transmembrane region" description="Helical" evidence="8">
    <location>
        <begin position="116"/>
        <end position="137"/>
    </location>
</feature>
<dbReference type="PANTHER" id="PTHR23137:SF6">
    <property type="entry name" value="VESICLE TRANSPORT PROTEIN"/>
    <property type="match status" value="1"/>
</dbReference>
<dbReference type="GO" id="GO:0012505">
    <property type="term" value="C:endomembrane system"/>
    <property type="evidence" value="ECO:0007669"/>
    <property type="project" value="UniProtKB-ARBA"/>
</dbReference>
<keyword evidence="2 8" id="KW-0813">Transport</keyword>
<sequence length="177" mass="19553">MASSSGLQSSYLKLDSVEGIYNTPVGDYIPRDLNGNKQESENQSLCPSFSFRERLIGFAACMAASVLCSVIAWVMVFKGDLNTFAVINTVANIFSVGSTFFLCGPLRQLKSMFKSYRWAATLAFVACMVLTFVFALAVKVPALTILTVLLQYLAMTWYTLSYIPFARDAVLACLRMK</sequence>
<gene>
    <name evidence="9" type="ORF">ABB37_03906</name>
</gene>
<evidence type="ECO:0000256" key="7">
    <source>
        <dbReference type="ARBA" id="ARBA00025800"/>
    </source>
</evidence>
<keyword evidence="5 8" id="KW-1133">Transmembrane helix</keyword>
<dbReference type="RefSeq" id="XP_015660005.1">
    <property type="nucleotide sequence ID" value="XM_015801385.1"/>
</dbReference>
<dbReference type="RefSeq" id="XP_015660004.1">
    <property type="nucleotide sequence ID" value="XM_015801384.1"/>
</dbReference>
<accession>A0A0M9G3U1</accession>
<dbReference type="InterPro" id="IPR007305">
    <property type="entry name" value="Vesicle_transpt_Got1/SFT2"/>
</dbReference>
<dbReference type="GO" id="GO:0016192">
    <property type="term" value="P:vesicle-mediated transport"/>
    <property type="evidence" value="ECO:0007669"/>
    <property type="project" value="InterPro"/>
</dbReference>
<dbReference type="GO" id="GO:0015031">
    <property type="term" value="P:protein transport"/>
    <property type="evidence" value="ECO:0007669"/>
    <property type="project" value="UniProtKB-KW"/>
</dbReference>
<comment type="caution">
    <text evidence="9">The sequence shown here is derived from an EMBL/GenBank/DDBJ whole genome shotgun (WGS) entry which is preliminary data.</text>
</comment>
<evidence type="ECO:0000256" key="8">
    <source>
        <dbReference type="RuleBase" id="RU363111"/>
    </source>
</evidence>
<dbReference type="OrthoDB" id="73614at2759"/>
<evidence type="ECO:0000256" key="2">
    <source>
        <dbReference type="ARBA" id="ARBA00022448"/>
    </source>
</evidence>
<dbReference type="VEuPathDB" id="TriTrypDB:LpyrH10_06_2760"/>
<organism evidence="9 10">
    <name type="scientific">Leptomonas pyrrhocoris</name>
    <name type="common">Firebug parasite</name>
    <dbReference type="NCBI Taxonomy" id="157538"/>
    <lineage>
        <taxon>Eukaryota</taxon>
        <taxon>Discoba</taxon>
        <taxon>Euglenozoa</taxon>
        <taxon>Kinetoplastea</taxon>
        <taxon>Metakinetoplastina</taxon>
        <taxon>Trypanosomatida</taxon>
        <taxon>Trypanosomatidae</taxon>
        <taxon>Leishmaniinae</taxon>
        <taxon>Leptomonas</taxon>
    </lineage>
</organism>
<name>A0A0M9G3U1_LEPPY</name>
<keyword evidence="10" id="KW-1185">Reference proteome</keyword>
<comment type="subcellular location">
    <subcellularLocation>
        <location evidence="1 8">Membrane</location>
        <topology evidence="1 8">Multi-pass membrane protein</topology>
    </subcellularLocation>
</comment>
<feature type="transmembrane region" description="Helical" evidence="8">
    <location>
        <begin position="143"/>
        <end position="165"/>
    </location>
</feature>
<keyword evidence="6 8" id="KW-0472">Membrane</keyword>
<dbReference type="EMBL" id="LGTL01000006">
    <property type="protein sequence ID" value="KPA81566.1"/>
    <property type="molecule type" value="Genomic_DNA"/>
</dbReference>
<comment type="similarity">
    <text evidence="7 8">Belongs to the SFT2 family.</text>
</comment>
<feature type="transmembrane region" description="Helical" evidence="8">
    <location>
        <begin position="55"/>
        <end position="77"/>
    </location>
</feature>
<dbReference type="EMBL" id="LGTL01000006">
    <property type="protein sequence ID" value="KPA81565.1"/>
    <property type="molecule type" value="Genomic_DNA"/>
</dbReference>
<dbReference type="Proteomes" id="UP000037923">
    <property type="component" value="Unassembled WGS sequence"/>
</dbReference>
<dbReference type="GeneID" id="26904197"/>
<evidence type="ECO:0000256" key="3">
    <source>
        <dbReference type="ARBA" id="ARBA00022692"/>
    </source>
</evidence>
<dbReference type="InterPro" id="IPR011691">
    <property type="entry name" value="Vesicle_transpt_SFT2"/>
</dbReference>
<protein>
    <recommendedName>
        <fullName evidence="8">Vesicle transport protein</fullName>
    </recommendedName>
</protein>
<evidence type="ECO:0000256" key="6">
    <source>
        <dbReference type="ARBA" id="ARBA00023136"/>
    </source>
</evidence>
<dbReference type="Pfam" id="PF04178">
    <property type="entry name" value="Got1"/>
    <property type="match status" value="1"/>
</dbReference>
<comment type="function">
    <text evidence="8">May be involved in fusion of retrograde transport vesicles derived from an endocytic compartment with the Golgi complex.</text>
</comment>
<evidence type="ECO:0000313" key="9">
    <source>
        <dbReference type="EMBL" id="KPA81566.1"/>
    </source>
</evidence>
<dbReference type="GO" id="GO:0016020">
    <property type="term" value="C:membrane"/>
    <property type="evidence" value="ECO:0007669"/>
    <property type="project" value="UniProtKB-SubCell"/>
</dbReference>
<evidence type="ECO:0000256" key="4">
    <source>
        <dbReference type="ARBA" id="ARBA00022927"/>
    </source>
</evidence>
<dbReference type="OMA" id="IAAIVWK"/>
<evidence type="ECO:0000313" key="10">
    <source>
        <dbReference type="Proteomes" id="UP000037923"/>
    </source>
</evidence>
<evidence type="ECO:0000256" key="5">
    <source>
        <dbReference type="ARBA" id="ARBA00022989"/>
    </source>
</evidence>